<dbReference type="Pfam" id="PF02566">
    <property type="entry name" value="OsmC"/>
    <property type="match status" value="1"/>
</dbReference>
<dbReference type="SUPFAM" id="SSF82784">
    <property type="entry name" value="OsmC-like"/>
    <property type="match status" value="1"/>
</dbReference>
<dbReference type="EMBL" id="LJOD01000011">
    <property type="protein sequence ID" value="KPE50269.1"/>
    <property type="molecule type" value="Genomic_DNA"/>
</dbReference>
<feature type="region of interest" description="Disordered" evidence="1">
    <location>
        <begin position="33"/>
        <end position="53"/>
    </location>
</feature>
<dbReference type="PANTHER" id="PTHR42830:SF2">
    <property type="entry name" value="OSMC_OHR FAMILY PROTEIN"/>
    <property type="match status" value="1"/>
</dbReference>
<reference evidence="2 3" key="1">
    <citation type="journal article" date="2015" name="Genom Data">
        <title>Draft genome sequence of a multidrug-resistant Chryseobacterium indologenes isolate from Malaysia.</title>
        <authorList>
            <person name="Yu C.Y."/>
            <person name="Ang G.Y."/>
            <person name="Cheng H.J."/>
            <person name="Cheong Y.M."/>
            <person name="Yin W.F."/>
            <person name="Chan K.G."/>
        </authorList>
    </citation>
    <scope>NUCLEOTIDE SEQUENCE [LARGE SCALE GENOMIC DNA]</scope>
    <source>
        <strain evidence="2 3">CI_885</strain>
    </source>
</reference>
<protein>
    <submittedName>
        <fullName evidence="2">Peroxiredoxin</fullName>
    </submittedName>
</protein>
<dbReference type="PANTHER" id="PTHR42830">
    <property type="entry name" value="OSMOTICALLY INDUCIBLE FAMILY PROTEIN"/>
    <property type="match status" value="1"/>
</dbReference>
<evidence type="ECO:0000313" key="2">
    <source>
        <dbReference type="EMBL" id="KPE50269.1"/>
    </source>
</evidence>
<gene>
    <name evidence="2" type="ORF">AOB46_16135</name>
</gene>
<dbReference type="Proteomes" id="UP000037953">
    <property type="component" value="Unassembled WGS sequence"/>
</dbReference>
<dbReference type="InterPro" id="IPR003718">
    <property type="entry name" value="OsmC/Ohr_fam"/>
</dbReference>
<accession>A0A0N0ZX26</accession>
<dbReference type="InterPro" id="IPR015946">
    <property type="entry name" value="KH_dom-like_a/b"/>
</dbReference>
<reference evidence="3" key="2">
    <citation type="submission" date="2015-09" db="EMBL/GenBank/DDBJ databases">
        <title>Draft genome sequence of a multidrug-resistant Chryseobacterium indologenes isolate from Malaysia.</title>
        <authorList>
            <person name="Yu C.Y."/>
            <person name="Ang G.Y."/>
            <person name="Chan K.-G."/>
        </authorList>
    </citation>
    <scope>NUCLEOTIDE SEQUENCE [LARGE SCALE GENOMIC DNA]</scope>
    <source>
        <strain evidence="3">CI_885</strain>
    </source>
</reference>
<evidence type="ECO:0000256" key="1">
    <source>
        <dbReference type="SAM" id="MobiDB-lite"/>
    </source>
</evidence>
<organism evidence="2 3">
    <name type="scientific">Chryseobacterium indologenes</name>
    <name type="common">Flavobacterium indologenes</name>
    <dbReference type="NCBI Taxonomy" id="253"/>
    <lineage>
        <taxon>Bacteria</taxon>
        <taxon>Pseudomonadati</taxon>
        <taxon>Bacteroidota</taxon>
        <taxon>Flavobacteriia</taxon>
        <taxon>Flavobacteriales</taxon>
        <taxon>Weeksellaceae</taxon>
        <taxon>Chryseobacterium group</taxon>
        <taxon>Chryseobacterium</taxon>
    </lineage>
</organism>
<evidence type="ECO:0000313" key="3">
    <source>
        <dbReference type="Proteomes" id="UP000037953"/>
    </source>
</evidence>
<dbReference type="InterPro" id="IPR036102">
    <property type="entry name" value="OsmC/Ohrsf"/>
</dbReference>
<comment type="caution">
    <text evidence="2">The sequence shown here is derived from an EMBL/GenBank/DDBJ whole genome shotgun (WGS) entry which is preliminary data.</text>
</comment>
<sequence length="156" mass="17686">MNREHHYKATIHWTGNKGTGTDNYRNYERSHTIEIENKSPIEGSSDPAFRGDKTKHNPEELFLSSLSSCHMLWYLHFCAEDGIIVTDYTDEATGIMTETPDGSGHFTSVTLHPTVTVAEESMIERAKELHHKANQFCFIANSVNFPVQHIPVVLIK</sequence>
<dbReference type="RefSeq" id="WP_062701217.1">
    <property type="nucleotide sequence ID" value="NZ_LJOD01000011.1"/>
</dbReference>
<proteinExistence type="predicted"/>
<dbReference type="AlphaFoldDB" id="A0A0N0ZX26"/>
<name>A0A0N0ZX26_CHRID</name>
<dbReference type="PATRIC" id="fig|253.9.peg.1167"/>
<dbReference type="InterPro" id="IPR052707">
    <property type="entry name" value="OsmC_Ohr_Peroxiredoxin"/>
</dbReference>
<dbReference type="Gene3D" id="3.30.300.20">
    <property type="match status" value="1"/>
</dbReference>
<dbReference type="OrthoDB" id="9795405at2"/>